<comment type="caution">
    <text evidence="2">The sequence shown here is derived from an EMBL/GenBank/DDBJ whole genome shotgun (WGS) entry which is preliminary data.</text>
</comment>
<dbReference type="SUPFAM" id="SSF55073">
    <property type="entry name" value="Nucleotide cyclase"/>
    <property type="match status" value="1"/>
</dbReference>
<feature type="non-terminal residue" evidence="2">
    <location>
        <position position="1"/>
    </location>
</feature>
<name>A0AAD3DSY6_9CHLO</name>
<feature type="region of interest" description="Disordered" evidence="1">
    <location>
        <begin position="957"/>
        <end position="989"/>
    </location>
</feature>
<feature type="compositionally biased region" description="Low complexity" evidence="1">
    <location>
        <begin position="682"/>
        <end position="693"/>
    </location>
</feature>
<reference evidence="2 3" key="1">
    <citation type="journal article" date="2021" name="Sci. Rep.">
        <title>Genome sequencing of the multicellular alga Astrephomene provides insights into convergent evolution of germ-soma differentiation.</title>
        <authorList>
            <person name="Yamashita S."/>
            <person name="Yamamoto K."/>
            <person name="Matsuzaki R."/>
            <person name="Suzuki S."/>
            <person name="Yamaguchi H."/>
            <person name="Hirooka S."/>
            <person name="Minakuchi Y."/>
            <person name="Miyagishima S."/>
            <person name="Kawachi M."/>
            <person name="Toyoda A."/>
            <person name="Nozaki H."/>
        </authorList>
    </citation>
    <scope>NUCLEOTIDE SEQUENCE [LARGE SCALE GENOMIC DNA]</scope>
    <source>
        <strain evidence="2 3">NIES-4017</strain>
    </source>
</reference>
<organism evidence="2 3">
    <name type="scientific">Astrephomene gubernaculifera</name>
    <dbReference type="NCBI Taxonomy" id="47775"/>
    <lineage>
        <taxon>Eukaryota</taxon>
        <taxon>Viridiplantae</taxon>
        <taxon>Chlorophyta</taxon>
        <taxon>core chlorophytes</taxon>
        <taxon>Chlorophyceae</taxon>
        <taxon>CS clade</taxon>
        <taxon>Chlamydomonadales</taxon>
        <taxon>Astrephomenaceae</taxon>
        <taxon>Astrephomene</taxon>
    </lineage>
</organism>
<feature type="region of interest" description="Disordered" evidence="1">
    <location>
        <begin position="642"/>
        <end position="670"/>
    </location>
</feature>
<dbReference type="InterPro" id="IPR029787">
    <property type="entry name" value="Nucleotide_cyclase"/>
</dbReference>
<evidence type="ECO:0000313" key="3">
    <source>
        <dbReference type="Proteomes" id="UP001054857"/>
    </source>
</evidence>
<accession>A0AAD3DSY6</accession>
<keyword evidence="3" id="KW-1185">Reference proteome</keyword>
<feature type="region of interest" description="Disordered" evidence="1">
    <location>
        <begin position="893"/>
        <end position="928"/>
    </location>
</feature>
<feature type="compositionally biased region" description="Low complexity" evidence="1">
    <location>
        <begin position="893"/>
        <end position="916"/>
    </location>
</feature>
<feature type="region of interest" description="Disordered" evidence="1">
    <location>
        <begin position="682"/>
        <end position="720"/>
    </location>
</feature>
<feature type="compositionally biased region" description="Gly residues" evidence="1">
    <location>
        <begin position="499"/>
        <end position="513"/>
    </location>
</feature>
<gene>
    <name evidence="2" type="ORF">Agub_g6682</name>
</gene>
<dbReference type="Gene3D" id="3.40.190.10">
    <property type="entry name" value="Periplasmic binding protein-like II"/>
    <property type="match status" value="1"/>
</dbReference>
<feature type="compositionally biased region" description="Low complexity" evidence="1">
    <location>
        <begin position="1095"/>
        <end position="1112"/>
    </location>
</feature>
<dbReference type="PANTHER" id="PTHR43081:SF1">
    <property type="entry name" value="ADENYLATE CYCLASE, TERMINAL-DIFFERENTIATION SPECIFIC"/>
    <property type="match status" value="1"/>
</dbReference>
<feature type="region of interest" description="Disordered" evidence="1">
    <location>
        <begin position="1095"/>
        <end position="1114"/>
    </location>
</feature>
<proteinExistence type="predicted"/>
<evidence type="ECO:0000256" key="1">
    <source>
        <dbReference type="SAM" id="MobiDB-lite"/>
    </source>
</evidence>
<feature type="region of interest" description="Disordered" evidence="1">
    <location>
        <begin position="496"/>
        <end position="524"/>
    </location>
</feature>
<dbReference type="EMBL" id="BMAR01000009">
    <property type="protein sequence ID" value="GFR45316.1"/>
    <property type="molecule type" value="Genomic_DNA"/>
</dbReference>
<feature type="region of interest" description="Disordered" evidence="1">
    <location>
        <begin position="1388"/>
        <end position="1410"/>
    </location>
</feature>
<evidence type="ECO:0000313" key="2">
    <source>
        <dbReference type="EMBL" id="GFR45316.1"/>
    </source>
</evidence>
<dbReference type="Proteomes" id="UP001054857">
    <property type="component" value="Unassembled WGS sequence"/>
</dbReference>
<feature type="compositionally biased region" description="Pro residues" evidence="1">
    <location>
        <begin position="335"/>
        <end position="357"/>
    </location>
</feature>
<feature type="region of interest" description="Disordered" evidence="1">
    <location>
        <begin position="759"/>
        <end position="780"/>
    </location>
</feature>
<feature type="compositionally biased region" description="Low complexity" evidence="1">
    <location>
        <begin position="957"/>
        <end position="976"/>
    </location>
</feature>
<dbReference type="InterPro" id="IPR050697">
    <property type="entry name" value="Adenylyl/Guanylyl_Cyclase_3/4"/>
</dbReference>
<protein>
    <submittedName>
        <fullName evidence="2">Uncharacterized protein</fullName>
    </submittedName>
</protein>
<feature type="non-terminal residue" evidence="2">
    <location>
        <position position="1426"/>
    </location>
</feature>
<feature type="compositionally biased region" description="Gly residues" evidence="1">
    <location>
        <begin position="708"/>
        <end position="720"/>
    </location>
</feature>
<sequence>WEELLAVASAVNGSDFNGDGKPDYSICWQVEDCLESSAVMVQVLAPLVQSMGTAHGWLFDPWDMQLLVNSTAMKRALELFQGLQSVTYPGPRCNLAHMEFVMGACAFTVKWSEQFKVTDYYVKALRGRVGVAQLPGSTHVLDRTTGQLVPCTASICPFARTEQDARTGQAVLVNRAPHFGFGSFSGAARRSADAGYQQAVYRFFANLASRDLSWTFVLDPSSPVGPFRYSHVDTANIHRWVEAGYDGNDTVEFLAAWKESLVNPNLALDIRILDSFKYRSILGDAATNISRNLSTPLDELFTAVVHQMALVLAESGGVDKVRAAYRTALGYSSSTPPPPPELFIAHPPPAPAPPPPASSSGPSTLGAVAGGTVAAVVAVVGLLSLAGYWLWARSQGRGLLGSTLPPKPGPETTLLVACLPDLPLLMRELPEPLVARALSQYLAFMRRLLKQHKGYEALAAPAAIQQAAAGGDSGGLGEPVFAAGGTARASSTLGLTALHGGGGGGGTSGGGSGEEADENFGPTRQVSSVPVIGAAAAAAAAVAATEAAVDAAVTSAAASEMAAVATAPLAPNSAFRLGELAGEGWFMVCAFSTARDAVRFAAAAQQGLMRLDWPSLLLEHPACMPLYALSAAVLSNHPTRLHSTQPYGNTSGGGGDGVGRVSEPSPGPPHAKLSIASPAYYNNSSHHNPSNPSMHSLIPHGTYHDRGGPGGGGSGGGGGGSVAAATCAGVDGSSVHSVHAVHHVVHTVHAGAAAVSCSRPSGAAPVGDPHLPPARPKPERGTSAIVRSLLARRHRVLDLFHTAGSRGGSEAPSRSHSSCQSIMRTNGEVQSLYSSRGGGAGGGGGGGVGLSPSLSPALRGRPAAGVGVQLGAAAAAAGGSTCVSGGGAAAGALAGAAGSSYDGSPQQQQLQQQQSQVETHRQSASGVRLELHSPLLPWPPARAQQRQPLLLPQQPQRYQTQLPPPSLQQQQQQQQLRHQNSSPLVETPCQPHAAISGLAANLQAKSFTVDRAGYFPHPFSTAVAAANAAAAGGLPSLATAQPPWSNASSPAAWVTELPDPLGGTSAAASSSVATSRTPSFAVRFRALNFLPAAASPTAASGSGSGTPPVGSARSSRGLHLLYGRRTLGLCPATSPGSNGGGGGAYRASTPQSFLAVTSAGPPVRATSVTAVARAGASGAVQMTTGGGGGGGDGTVAMANTFSDLQIISSTSPLEGASGGSFPLTTSHHLTSIQLSSMEHQQPTLTAAVPASVATAAVASEQQHQQHPPASTATLVAATHAAAAEGTAPAAVTNASVAASGKSVSNKSGGGGPLQVVRMAEYYQVAFKIVNALGQVASSYIRGAEGGAAGAANAAANAAADPADGGGNRELRDPSGRVSLQGGAVIASTASPNDASASGAAGSAAGGGGDGGITAGGLLVVASRGTE</sequence>
<dbReference type="Gene3D" id="3.30.70.1230">
    <property type="entry name" value="Nucleotide cyclase"/>
    <property type="match status" value="1"/>
</dbReference>
<feature type="region of interest" description="Disordered" evidence="1">
    <location>
        <begin position="332"/>
        <end position="362"/>
    </location>
</feature>
<dbReference type="PANTHER" id="PTHR43081">
    <property type="entry name" value="ADENYLATE CYCLASE, TERMINAL-DIFFERENTIATION SPECIFIC-RELATED"/>
    <property type="match status" value="1"/>
</dbReference>
<feature type="compositionally biased region" description="Gly residues" evidence="1">
    <location>
        <begin position="836"/>
        <end position="849"/>
    </location>
</feature>
<feature type="region of interest" description="Disordered" evidence="1">
    <location>
        <begin position="831"/>
        <end position="854"/>
    </location>
</feature>